<dbReference type="AlphaFoldDB" id="A0A221K9U1"/>
<dbReference type="EMBL" id="CP022423">
    <property type="protein sequence ID" value="ASM75781.1"/>
    <property type="molecule type" value="Genomic_DNA"/>
</dbReference>
<name>A0A221K9U1_VITFI</name>
<dbReference type="RefSeq" id="WP_089415249.1">
    <property type="nucleotide sequence ID" value="NZ_CP022423.1"/>
</dbReference>
<feature type="coiled-coil region" evidence="1">
    <location>
        <begin position="172"/>
        <end position="206"/>
    </location>
</feature>
<organism evidence="2 3">
    <name type="scientific">Vitreoscilla filiformis</name>
    <dbReference type="NCBI Taxonomy" id="63"/>
    <lineage>
        <taxon>Bacteria</taxon>
        <taxon>Pseudomonadati</taxon>
        <taxon>Pseudomonadota</taxon>
        <taxon>Betaproteobacteria</taxon>
        <taxon>Neisseriales</taxon>
        <taxon>Neisseriaceae</taxon>
        <taxon>Vitreoscilla</taxon>
    </lineage>
</organism>
<gene>
    <name evidence="2" type="ORF">VITFI_CDS0002</name>
</gene>
<sequence>MIERPCDEPHPYPRSETRLVELAPGALDADRAAADTLAALQAGTSAERDLLNQLLGQAQMADAIAKFSRTVRLTKLAFVRENKLYQQLAGKQMPNGSALRGTWEEFCELLGYSKDKVDLDLQNLQSFGEEALESMSRMGIGYRDMKQYRRLPEDAKTLLIETAKTGDKAAFLDLAEELVERHAKQKADLEAKLDDATKTLQAKDAVLAQVSTDLNAAKEKLARPWTPNPELGTRSATEDAALEELAKAADASAQSARRLGVVVADICANQTNQALRTKALQALTYVVVTLREVVIEHGLEVEVSDDALGTRPAWMNAAWQQPSDDTTA</sequence>
<accession>A0A221K9U1</accession>
<evidence type="ECO:0000256" key="1">
    <source>
        <dbReference type="SAM" id="Coils"/>
    </source>
</evidence>
<evidence type="ECO:0000313" key="2">
    <source>
        <dbReference type="EMBL" id="ASM75781.1"/>
    </source>
</evidence>
<dbReference type="Proteomes" id="UP000199729">
    <property type="component" value="Chromosome"/>
</dbReference>
<proteinExistence type="predicted"/>
<dbReference type="OrthoDB" id="8564384at2"/>
<evidence type="ECO:0000313" key="3">
    <source>
        <dbReference type="Proteomes" id="UP000199729"/>
    </source>
</evidence>
<dbReference type="KEGG" id="vff:VITFI_CDS0002"/>
<keyword evidence="3" id="KW-1185">Reference proteome</keyword>
<protein>
    <submittedName>
        <fullName evidence="2">Uncharacterized protein</fullName>
    </submittedName>
</protein>
<reference evidence="2 3" key="1">
    <citation type="submission" date="2017-07" db="EMBL/GenBank/DDBJ databases">
        <title>Complete Genome Sequence of the cosmetic ferment Vitreoscilla filiformis (ATCC15551).</title>
        <authorList>
            <person name="Contreras S."/>
            <person name="Sagory-Zalkind P."/>
            <person name="Blanquart H."/>
            <person name="Iltis A."/>
            <person name="Morand S.C."/>
        </authorList>
    </citation>
    <scope>NUCLEOTIDE SEQUENCE [LARGE SCALE GENOMIC DNA]</scope>
    <source>
        <strain evidence="2 3">ATCC 15551</strain>
    </source>
</reference>
<keyword evidence="1" id="KW-0175">Coiled coil</keyword>